<feature type="domain" description="DUF8091" evidence="1">
    <location>
        <begin position="36"/>
        <end position="189"/>
    </location>
</feature>
<dbReference type="STRING" id="469383.Cwoe_2586"/>
<dbReference type="AlphaFoldDB" id="D3F8P2"/>
<dbReference type="KEGG" id="cwo:Cwoe_2586"/>
<dbReference type="Pfam" id="PF26351">
    <property type="entry name" value="DUF8091"/>
    <property type="match status" value="1"/>
</dbReference>
<dbReference type="InterPro" id="IPR058404">
    <property type="entry name" value="DUF8091"/>
</dbReference>
<protein>
    <recommendedName>
        <fullName evidence="1">DUF8091 domain-containing protein</fullName>
    </recommendedName>
</protein>
<dbReference type="HOGENOM" id="CLU_092314_0_0_11"/>
<keyword evidence="3" id="KW-1185">Reference proteome</keyword>
<reference evidence="3" key="2">
    <citation type="submission" date="2010-01" db="EMBL/GenBank/DDBJ databases">
        <title>The complete genome of Conexibacter woesei DSM 14684.</title>
        <authorList>
            <consortium name="US DOE Joint Genome Institute (JGI-PGF)"/>
            <person name="Lucas S."/>
            <person name="Copeland A."/>
            <person name="Lapidus A."/>
            <person name="Glavina del Rio T."/>
            <person name="Dalin E."/>
            <person name="Tice H."/>
            <person name="Bruce D."/>
            <person name="Goodwin L."/>
            <person name="Pitluck S."/>
            <person name="Kyrpides N."/>
            <person name="Mavromatis K."/>
            <person name="Ivanova N."/>
            <person name="Mikhailova N."/>
            <person name="Chertkov O."/>
            <person name="Brettin T."/>
            <person name="Detter J.C."/>
            <person name="Han C."/>
            <person name="Larimer F."/>
            <person name="Land M."/>
            <person name="Hauser L."/>
            <person name="Markowitz V."/>
            <person name="Cheng J.-F."/>
            <person name="Hugenholtz P."/>
            <person name="Woyke T."/>
            <person name="Wu D."/>
            <person name="Pukall R."/>
            <person name="Steenblock K."/>
            <person name="Schneider S."/>
            <person name="Klenk H.-P."/>
            <person name="Eisen J.A."/>
        </authorList>
    </citation>
    <scope>NUCLEOTIDE SEQUENCE [LARGE SCALE GENOMIC DNA]</scope>
    <source>
        <strain evidence="3">DSM 14684 / CIP 108061 / JCM 11494 / NBRC 100937 / ID131577</strain>
    </source>
</reference>
<dbReference type="eggNOG" id="ENOG502ZJ9G">
    <property type="taxonomic scope" value="Bacteria"/>
</dbReference>
<accession>D3F8P2</accession>
<dbReference type="Proteomes" id="UP000008229">
    <property type="component" value="Chromosome"/>
</dbReference>
<evidence type="ECO:0000313" key="2">
    <source>
        <dbReference type="EMBL" id="ADB51006.1"/>
    </source>
</evidence>
<sequence length="251" mass="27542">MSRPVWTAGRAGGGQPPARLRSATVSGIGVLREGPLHAAIKALLARPGDRVEVRVGRFVIDLVRADGELVEVQTGGFGPLGAKFDALLDDHRMRIVHPIAAERRIVRVDDAGEVLSARRSARRATAVELFDKLVAFPSLLAHPNLTIELLLAREDHIRAAAPVRTRSRRRTRDPGERRLVELLDRVELRGPQDVLLALPPLPSEPFSTRELAVLLGCPTVLAQRTAYCLRLMELIEPAGKRGRTPLHRLTA</sequence>
<gene>
    <name evidence="2" type="ordered locus">Cwoe_2586</name>
</gene>
<proteinExistence type="predicted"/>
<name>D3F8P2_CONWI</name>
<dbReference type="EMBL" id="CP001854">
    <property type="protein sequence ID" value="ADB51006.1"/>
    <property type="molecule type" value="Genomic_DNA"/>
</dbReference>
<reference evidence="2 3" key="1">
    <citation type="journal article" date="2010" name="Stand. Genomic Sci.">
        <title>Complete genome sequence of Conexibacter woesei type strain (ID131577).</title>
        <authorList>
            <person name="Pukall R."/>
            <person name="Lapidus A."/>
            <person name="Glavina Del Rio T."/>
            <person name="Copeland A."/>
            <person name="Tice H."/>
            <person name="Cheng J.-F."/>
            <person name="Lucas S."/>
            <person name="Chen F."/>
            <person name="Nolan M."/>
            <person name="Bruce D."/>
            <person name="Goodwin L."/>
            <person name="Pitluck S."/>
            <person name="Mavromatis K."/>
            <person name="Ivanova N."/>
            <person name="Ovchinnikova G."/>
            <person name="Pati A."/>
            <person name="Chen A."/>
            <person name="Palaniappan K."/>
            <person name="Land M."/>
            <person name="Hauser L."/>
            <person name="Chang Y.-J."/>
            <person name="Jeffries C.D."/>
            <person name="Chain P."/>
            <person name="Meincke L."/>
            <person name="Sims D."/>
            <person name="Brettin T."/>
            <person name="Detter J.C."/>
            <person name="Rohde M."/>
            <person name="Goeker M."/>
            <person name="Bristow J."/>
            <person name="Eisen J.A."/>
            <person name="Markowitz V."/>
            <person name="Kyrpides N.C."/>
            <person name="Klenk H.-P."/>
            <person name="Hugenholtz P."/>
        </authorList>
    </citation>
    <scope>NUCLEOTIDE SEQUENCE [LARGE SCALE GENOMIC DNA]</scope>
    <source>
        <strain evidence="3">DSM 14684 / CIP 108061 / JCM 11494 / NBRC 100937 / ID131577</strain>
    </source>
</reference>
<organism evidence="2 3">
    <name type="scientific">Conexibacter woesei (strain DSM 14684 / CCUG 47730 / CIP 108061 / JCM 11494 / NBRC 100937 / ID131577)</name>
    <dbReference type="NCBI Taxonomy" id="469383"/>
    <lineage>
        <taxon>Bacteria</taxon>
        <taxon>Bacillati</taxon>
        <taxon>Actinomycetota</taxon>
        <taxon>Thermoleophilia</taxon>
        <taxon>Solirubrobacterales</taxon>
        <taxon>Conexibacteraceae</taxon>
        <taxon>Conexibacter</taxon>
    </lineage>
</organism>
<evidence type="ECO:0000313" key="3">
    <source>
        <dbReference type="Proteomes" id="UP000008229"/>
    </source>
</evidence>
<evidence type="ECO:0000259" key="1">
    <source>
        <dbReference type="Pfam" id="PF26351"/>
    </source>
</evidence>